<dbReference type="Gene3D" id="1.10.287.510">
    <property type="entry name" value="Helix hairpin bin"/>
    <property type="match status" value="1"/>
</dbReference>
<keyword evidence="1" id="KW-0175">Coiled coil</keyword>
<dbReference type="RefSeq" id="WP_015019138.1">
    <property type="nucleotide sequence ID" value="NC_018719.1"/>
</dbReference>
<gene>
    <name evidence="2" type="ordered locus">Ngar_c16680</name>
</gene>
<dbReference type="GeneID" id="13797927"/>
<accession>K0IBC3</accession>
<protein>
    <recommendedName>
        <fullName evidence="4">Archaeal coiled-coil protein</fullName>
    </recommendedName>
</protein>
<evidence type="ECO:0000313" key="2">
    <source>
        <dbReference type="EMBL" id="AFU58601.1"/>
    </source>
</evidence>
<dbReference type="BioCyc" id="CNIT1237085:G1324-1666-MONOMER"/>
<evidence type="ECO:0000256" key="1">
    <source>
        <dbReference type="SAM" id="Coils"/>
    </source>
</evidence>
<dbReference type="STRING" id="1237085.Ngar_c16680"/>
<evidence type="ECO:0000313" key="3">
    <source>
        <dbReference type="Proteomes" id="UP000008037"/>
    </source>
</evidence>
<dbReference type="InParanoid" id="K0IBC3"/>
<evidence type="ECO:0008006" key="4">
    <source>
        <dbReference type="Google" id="ProtNLM"/>
    </source>
</evidence>
<dbReference type="HOGENOM" id="CLU_999656_0_0_2"/>
<keyword evidence="3" id="KW-1185">Reference proteome</keyword>
<dbReference type="OrthoDB" id="9116at2157"/>
<feature type="coiled-coil region" evidence="1">
    <location>
        <begin position="21"/>
        <end position="77"/>
    </location>
</feature>
<organism evidence="2 3">
    <name type="scientific">Nitrososphaera gargensis (strain Ga9.2)</name>
    <dbReference type="NCBI Taxonomy" id="1237085"/>
    <lineage>
        <taxon>Archaea</taxon>
        <taxon>Nitrososphaerota</taxon>
        <taxon>Nitrososphaeria</taxon>
        <taxon>Nitrososphaerales</taxon>
        <taxon>Nitrososphaeraceae</taxon>
        <taxon>Nitrososphaera</taxon>
    </lineage>
</organism>
<dbReference type="AlphaFoldDB" id="K0IBC3"/>
<dbReference type="Proteomes" id="UP000008037">
    <property type="component" value="Chromosome"/>
</dbReference>
<dbReference type="KEGG" id="nga:Ngar_c16680"/>
<sequence length="279" mass="32150">MSAADTRDLKSLGWDELVALKRKLAGELKEITDKIVEIDRNKLRAITDNIKEQRSILDVHTERLKQVRSEVEKRNAELLAVSEKISQSKNFLSMMEARLPPEKEEELQATVQNNQALLDTKDYKSEREKNEILSRLKEASMKMEAIKATRTIKDQLAQLTHESAGISSAIRRLDEERDSLRAKISEINSALDKLYDSKRKLAPERDLHLAKYDEIAKQFDAINARLDAMSEMRKRQREEYGYGLPSDALFKVKEEARKKLEAGSKLSFEELKLLYGEKD</sequence>
<dbReference type="EMBL" id="CP002408">
    <property type="protein sequence ID" value="AFU58601.1"/>
    <property type="molecule type" value="Genomic_DNA"/>
</dbReference>
<proteinExistence type="predicted"/>
<reference evidence="2 3" key="1">
    <citation type="journal article" date="2012" name="Environ. Microbiol.">
        <title>The genome of the ammonia-oxidizing Candidatus Nitrososphaera gargensis: insights into metabolic versatility and environmental adaptations.</title>
        <authorList>
            <person name="Spang A."/>
            <person name="Poehlein A."/>
            <person name="Offre P."/>
            <person name="Zumbragel S."/>
            <person name="Haider S."/>
            <person name="Rychlik N."/>
            <person name="Nowka B."/>
            <person name="Schmeisser C."/>
            <person name="Lebedeva E.V."/>
            <person name="Rattei T."/>
            <person name="Bohm C."/>
            <person name="Schmid M."/>
            <person name="Galushko A."/>
            <person name="Hatzenpichler R."/>
            <person name="Weinmaier T."/>
            <person name="Daniel R."/>
            <person name="Schleper C."/>
            <person name="Spieck E."/>
            <person name="Streit W."/>
            <person name="Wagner M."/>
        </authorList>
    </citation>
    <scope>NUCLEOTIDE SEQUENCE [LARGE SCALE GENOMIC DNA]</scope>
    <source>
        <strain evidence="3">Ga9.2</strain>
    </source>
</reference>
<name>K0IBC3_NITGG</name>